<gene>
    <name evidence="8" type="primary">dapF</name>
    <name evidence="10" type="ORF">SAMN05660923_00808</name>
</gene>
<comment type="catalytic activity">
    <reaction evidence="7 8">
        <text>(2S,6S)-2,6-diaminopimelate = meso-2,6-diaminopimelate</text>
        <dbReference type="Rhea" id="RHEA:15393"/>
        <dbReference type="ChEBI" id="CHEBI:57609"/>
        <dbReference type="ChEBI" id="CHEBI:57791"/>
        <dbReference type="EC" id="5.1.1.7"/>
    </reaction>
</comment>
<feature type="binding site" evidence="8">
    <location>
        <position position="194"/>
    </location>
    <ligand>
        <name>substrate</name>
    </ligand>
</feature>
<dbReference type="GO" id="GO:0005829">
    <property type="term" value="C:cytosol"/>
    <property type="evidence" value="ECO:0007669"/>
    <property type="project" value="TreeGrafter"/>
</dbReference>
<keyword evidence="4 8" id="KW-0028">Amino-acid biosynthesis</keyword>
<evidence type="ECO:0000313" key="11">
    <source>
        <dbReference type="Proteomes" id="UP000198828"/>
    </source>
</evidence>
<dbReference type="InterPro" id="IPR001653">
    <property type="entry name" value="DAP_epimerase_DapF"/>
</dbReference>
<dbReference type="GO" id="GO:0009089">
    <property type="term" value="P:lysine biosynthetic process via diaminopimelate"/>
    <property type="evidence" value="ECO:0007669"/>
    <property type="project" value="UniProtKB-UniRule"/>
</dbReference>
<feature type="active site" description="Proton donor" evidence="8">
    <location>
        <position position="71"/>
    </location>
</feature>
<keyword evidence="5 8" id="KW-0457">Lysine biosynthesis</keyword>
<evidence type="ECO:0000256" key="3">
    <source>
        <dbReference type="ARBA" id="ARBA00013080"/>
    </source>
</evidence>
<evidence type="ECO:0000256" key="2">
    <source>
        <dbReference type="ARBA" id="ARBA00010219"/>
    </source>
</evidence>
<dbReference type="PANTHER" id="PTHR31689">
    <property type="entry name" value="DIAMINOPIMELATE EPIMERASE, CHLOROPLASTIC"/>
    <property type="match status" value="1"/>
</dbReference>
<dbReference type="SUPFAM" id="SSF54506">
    <property type="entry name" value="Diaminopimelate epimerase-like"/>
    <property type="match status" value="2"/>
</dbReference>
<evidence type="ECO:0000313" key="10">
    <source>
        <dbReference type="EMBL" id="SDW47370.1"/>
    </source>
</evidence>
<dbReference type="NCBIfam" id="TIGR00652">
    <property type="entry name" value="DapF"/>
    <property type="match status" value="1"/>
</dbReference>
<dbReference type="EC" id="5.1.1.7" evidence="3 8"/>
<comment type="subunit">
    <text evidence="8">Homodimer.</text>
</comment>
<sequence length="277" mass="30763">MEFTKMEAAGNDFIVFNGFKYRIEDYGSLAKRYCHRHFSVGGDGILVCEKSDVADIKMIYYNSDGSEGEMCGNGIRCFSKYAYEEGLVDREVFQVETLAGIKTIWLETDTRGLVKSIRVNMGRPNFNPKDIPVNMDRDKVIEEAINVDGKDFVFSAVLLGVPHLVIFIDYVDNIDINGIGSKLENHPLFPSKINVNFVKIVDKNNIDIYTWERGAGRTLGCGTGSCASVVVGNYLGKLGKKVHVKTEGGELQVELGNNGEIYMKGGANRICDGRFLI</sequence>
<comment type="subcellular location">
    <subcellularLocation>
        <location evidence="8">Cytoplasm</location>
    </subcellularLocation>
</comment>
<dbReference type="GO" id="GO:0008837">
    <property type="term" value="F:diaminopimelate epimerase activity"/>
    <property type="evidence" value="ECO:0007669"/>
    <property type="project" value="UniProtKB-UniRule"/>
</dbReference>
<dbReference type="RefSeq" id="WP_093751107.1">
    <property type="nucleotide sequence ID" value="NZ_BSYN01000002.1"/>
</dbReference>
<feature type="site" description="Could be important to modulate the pK values of the two catalytic cysteine residues" evidence="8">
    <location>
        <position position="163"/>
    </location>
</feature>
<feature type="active site" evidence="9">
    <location>
        <position position="71"/>
    </location>
</feature>
<comment type="pathway">
    <text evidence="1 8">Amino-acid biosynthesis; L-lysine biosynthesis via DAP pathway; DL-2,6-diaminopimelate from LL-2,6-diaminopimelate: step 1/1.</text>
</comment>
<evidence type="ECO:0000256" key="8">
    <source>
        <dbReference type="HAMAP-Rule" id="MF_00197"/>
    </source>
</evidence>
<dbReference type="OrthoDB" id="9805408at2"/>
<dbReference type="AlphaFoldDB" id="A0A1H2TU42"/>
<evidence type="ECO:0000256" key="9">
    <source>
        <dbReference type="PROSITE-ProRule" id="PRU10125"/>
    </source>
</evidence>
<feature type="binding site" evidence="8">
    <location>
        <begin position="212"/>
        <end position="213"/>
    </location>
    <ligand>
        <name>substrate</name>
    </ligand>
</feature>
<protein>
    <recommendedName>
        <fullName evidence="3 8">Diaminopimelate epimerase</fullName>
        <shortName evidence="8">DAP epimerase</shortName>
        <ecNumber evidence="3 8">5.1.1.7</ecNumber>
    </recommendedName>
    <alternativeName>
        <fullName evidence="8">PLP-independent amino acid racemase</fullName>
    </alternativeName>
</protein>
<evidence type="ECO:0000256" key="5">
    <source>
        <dbReference type="ARBA" id="ARBA00023154"/>
    </source>
</evidence>
<feature type="binding site" evidence="8">
    <location>
        <begin position="222"/>
        <end position="223"/>
    </location>
    <ligand>
        <name>substrate</name>
    </ligand>
</feature>
<accession>A0A1H2TU42</accession>
<dbReference type="EMBL" id="FNNG01000002">
    <property type="protein sequence ID" value="SDW47370.1"/>
    <property type="molecule type" value="Genomic_DNA"/>
</dbReference>
<reference evidence="10 11" key="1">
    <citation type="submission" date="2016-10" db="EMBL/GenBank/DDBJ databases">
        <authorList>
            <person name="de Groot N.N."/>
        </authorList>
    </citation>
    <scope>NUCLEOTIDE SEQUENCE [LARGE SCALE GENOMIC DNA]</scope>
    <source>
        <strain evidence="10 11">DSM 23310</strain>
    </source>
</reference>
<dbReference type="PROSITE" id="PS01326">
    <property type="entry name" value="DAP_EPIMERASE"/>
    <property type="match status" value="1"/>
</dbReference>
<dbReference type="UniPathway" id="UPA00034">
    <property type="reaction ID" value="UER00025"/>
</dbReference>
<evidence type="ECO:0000256" key="6">
    <source>
        <dbReference type="ARBA" id="ARBA00023235"/>
    </source>
</evidence>
<dbReference type="PANTHER" id="PTHR31689:SF0">
    <property type="entry name" value="DIAMINOPIMELATE EPIMERASE"/>
    <property type="match status" value="1"/>
</dbReference>
<feature type="binding site" evidence="8">
    <location>
        <position position="11"/>
    </location>
    <ligand>
        <name>substrate</name>
    </ligand>
</feature>
<dbReference type="Pfam" id="PF01678">
    <property type="entry name" value="DAP_epimerase"/>
    <property type="match status" value="2"/>
</dbReference>
<feature type="active site" description="Proton acceptor" evidence="8">
    <location>
        <position position="221"/>
    </location>
</feature>
<dbReference type="InterPro" id="IPR018510">
    <property type="entry name" value="DAP_epimerase_AS"/>
</dbReference>
<evidence type="ECO:0000256" key="1">
    <source>
        <dbReference type="ARBA" id="ARBA00005196"/>
    </source>
</evidence>
<comment type="similarity">
    <text evidence="2 8">Belongs to the diaminopimelate epimerase family.</text>
</comment>
<name>A0A1H2TU42_9FIRM</name>
<feature type="site" description="Could be important to modulate the pK values of the two catalytic cysteine residues" evidence="8">
    <location>
        <position position="212"/>
    </location>
</feature>
<comment type="function">
    <text evidence="8">Catalyzes the stereoinversion of LL-2,6-diaminopimelate (L,L-DAP) to meso-diaminopimelate (meso-DAP), a precursor of L-lysine and an essential component of the bacterial peptidoglycan.</text>
</comment>
<feature type="binding site" evidence="8">
    <location>
        <position position="62"/>
    </location>
    <ligand>
        <name>substrate</name>
    </ligand>
</feature>
<evidence type="ECO:0000256" key="4">
    <source>
        <dbReference type="ARBA" id="ARBA00022605"/>
    </source>
</evidence>
<feature type="binding site" evidence="8">
    <location>
        <begin position="72"/>
        <end position="73"/>
    </location>
    <ligand>
        <name>substrate</name>
    </ligand>
</feature>
<proteinExistence type="inferred from homology"/>
<comment type="caution">
    <text evidence="8">Lacks conserved residue(s) required for the propagation of feature annotation.</text>
</comment>
<keyword evidence="6 8" id="KW-0413">Isomerase</keyword>
<keyword evidence="8" id="KW-0963">Cytoplasm</keyword>
<dbReference type="HAMAP" id="MF_00197">
    <property type="entry name" value="DAP_epimerase"/>
    <property type="match status" value="1"/>
</dbReference>
<keyword evidence="11" id="KW-1185">Reference proteome</keyword>
<organism evidence="10 11">
    <name type="scientific">Tepidimicrobium xylanilyticum</name>
    <dbReference type="NCBI Taxonomy" id="1123352"/>
    <lineage>
        <taxon>Bacteria</taxon>
        <taxon>Bacillati</taxon>
        <taxon>Bacillota</taxon>
        <taxon>Tissierellia</taxon>
        <taxon>Tissierellales</taxon>
        <taxon>Tepidimicrobiaceae</taxon>
        <taxon>Tepidimicrobium</taxon>
    </lineage>
</organism>
<dbReference type="Gene3D" id="3.10.310.10">
    <property type="entry name" value="Diaminopimelate Epimerase, Chain A, domain 1"/>
    <property type="match status" value="2"/>
</dbReference>
<dbReference type="Proteomes" id="UP000198828">
    <property type="component" value="Unassembled WGS sequence"/>
</dbReference>
<evidence type="ECO:0000256" key="7">
    <source>
        <dbReference type="ARBA" id="ARBA00051712"/>
    </source>
</evidence>